<keyword evidence="3" id="KW-1185">Reference proteome</keyword>
<keyword evidence="2" id="KW-0238">DNA-binding</keyword>
<dbReference type="InterPro" id="IPR036388">
    <property type="entry name" value="WH-like_DNA-bd_sf"/>
</dbReference>
<dbReference type="GO" id="GO:0003677">
    <property type="term" value="F:DNA binding"/>
    <property type="evidence" value="ECO:0007669"/>
    <property type="project" value="UniProtKB-KW"/>
</dbReference>
<accession>A0A7W9AI91</accession>
<dbReference type="RefSeq" id="WP_184017883.1">
    <property type="nucleotide sequence ID" value="NZ_JACIJC010000003.1"/>
</dbReference>
<reference evidence="2 3" key="1">
    <citation type="submission" date="2020-08" db="EMBL/GenBank/DDBJ databases">
        <title>Genomic Encyclopedia of Type Strains, Phase IV (KMG-IV): sequencing the most valuable type-strain genomes for metagenomic binning, comparative biology and taxonomic classification.</title>
        <authorList>
            <person name="Goeker M."/>
        </authorList>
    </citation>
    <scope>NUCLEOTIDE SEQUENCE [LARGE SCALE GENOMIC DNA]</scope>
    <source>
        <strain evidence="2 3">DSM 25079</strain>
    </source>
</reference>
<dbReference type="InterPro" id="IPR016032">
    <property type="entry name" value="Sig_transdc_resp-reg_C-effctor"/>
</dbReference>
<evidence type="ECO:0000259" key="1">
    <source>
        <dbReference type="SMART" id="SM00421"/>
    </source>
</evidence>
<dbReference type="EMBL" id="JACIJC010000003">
    <property type="protein sequence ID" value="MBB5685959.1"/>
    <property type="molecule type" value="Genomic_DNA"/>
</dbReference>
<organism evidence="2 3">
    <name type="scientific">Sphingobium boeckii</name>
    <dbReference type="NCBI Taxonomy" id="1082345"/>
    <lineage>
        <taxon>Bacteria</taxon>
        <taxon>Pseudomonadati</taxon>
        <taxon>Pseudomonadota</taxon>
        <taxon>Alphaproteobacteria</taxon>
        <taxon>Sphingomonadales</taxon>
        <taxon>Sphingomonadaceae</taxon>
        <taxon>Sphingobium</taxon>
    </lineage>
</organism>
<dbReference type="Proteomes" id="UP000549617">
    <property type="component" value="Unassembled WGS sequence"/>
</dbReference>
<proteinExistence type="predicted"/>
<protein>
    <submittedName>
        <fullName evidence="2">DNA-binding CsgD family transcriptional regulator</fullName>
    </submittedName>
</protein>
<dbReference type="InterPro" id="IPR000792">
    <property type="entry name" value="Tscrpt_reg_LuxR_C"/>
</dbReference>
<feature type="domain" description="HTH luxR-type" evidence="1">
    <location>
        <begin position="295"/>
        <end position="352"/>
    </location>
</feature>
<dbReference type="SMART" id="SM00421">
    <property type="entry name" value="HTH_LUXR"/>
    <property type="match status" value="1"/>
</dbReference>
<dbReference type="AlphaFoldDB" id="A0A7W9AI91"/>
<gene>
    <name evidence="2" type="ORF">FHS49_001975</name>
</gene>
<name>A0A7W9AI91_9SPHN</name>
<evidence type="ECO:0000313" key="2">
    <source>
        <dbReference type="EMBL" id="MBB5685959.1"/>
    </source>
</evidence>
<comment type="caution">
    <text evidence="2">The sequence shown here is derived from an EMBL/GenBank/DDBJ whole genome shotgun (WGS) entry which is preliminary data.</text>
</comment>
<dbReference type="Gene3D" id="1.10.10.10">
    <property type="entry name" value="Winged helix-like DNA-binding domain superfamily/Winged helix DNA-binding domain"/>
    <property type="match status" value="1"/>
</dbReference>
<dbReference type="GO" id="GO:0006355">
    <property type="term" value="P:regulation of DNA-templated transcription"/>
    <property type="evidence" value="ECO:0007669"/>
    <property type="project" value="InterPro"/>
</dbReference>
<dbReference type="SUPFAM" id="SSF46894">
    <property type="entry name" value="C-terminal effector domain of the bipartite response regulators"/>
    <property type="match status" value="1"/>
</dbReference>
<sequence length="363" mass="39926">MISAIMDGAFEDPPWSRFLDQLRRLTGADFATLLFRPHERPLAEAVHLFSGDIPVPSVDQVYGSHLGGLEALTDLKLEEGRVYAFDELYPPNSSKHSGKFYQEVIAASGITACRMVRVMEPTGVSAWLTISRRMDDFLPADEALLLTIAPIMRGVLRLYVALESARFSASVTGDAMRRLYFAWMTLDARGHLVEYDHEAGRAMTMSGVLSKGANSRLVIEPASLARTILDAIEAIADDPKARPRAFILSQDPWLDMLLVPMTHNRISAHPRAVAIAYVHGDSWHAEDRCEQLTQLFGLSNGEARLALALSRGMSIEEAATALGITVGTSRKRSKAIYAKTGARGLPDLIRIIMRSVIALAPRD</sequence>
<evidence type="ECO:0000313" key="3">
    <source>
        <dbReference type="Proteomes" id="UP000549617"/>
    </source>
</evidence>